<dbReference type="KEGG" id="ehx:EMIHUDRAFT_76128"/>
<comment type="function">
    <text evidence="3">Required for the function of coenzyme Q in the respiratory chain. May serve as a chaperone or may be involved in the transport of Q6 from its site of synthesis to the catalytic sites of the respiratory complexes.</text>
</comment>
<dbReference type="Proteomes" id="UP000013827">
    <property type="component" value="Unassembled WGS sequence"/>
</dbReference>
<evidence type="ECO:0000256" key="1">
    <source>
        <dbReference type="ARBA" id="ARBA00006885"/>
    </source>
</evidence>
<dbReference type="eggNOG" id="KOG3177">
    <property type="taxonomic scope" value="Eukaryota"/>
</dbReference>
<proteinExistence type="inferred from homology"/>
<dbReference type="RefSeq" id="XP_005788965.1">
    <property type="nucleotide sequence ID" value="XM_005788908.1"/>
</dbReference>
<dbReference type="InterPro" id="IPR023393">
    <property type="entry name" value="START-like_dom_sf"/>
</dbReference>
<dbReference type="KEGG" id="ehx:EMIHUDRAFT_70692"/>
<dbReference type="SUPFAM" id="SSF55961">
    <property type="entry name" value="Bet v1-like"/>
    <property type="match status" value="1"/>
</dbReference>
<dbReference type="GO" id="GO:0048039">
    <property type="term" value="F:ubiquinone binding"/>
    <property type="evidence" value="ECO:0007669"/>
    <property type="project" value="InterPro"/>
</dbReference>
<evidence type="ECO:0000259" key="4">
    <source>
        <dbReference type="Pfam" id="PF03364"/>
    </source>
</evidence>
<feature type="domain" description="Coenzyme Q-binding protein COQ10 START" evidence="4">
    <location>
        <begin position="37"/>
        <end position="162"/>
    </location>
</feature>
<organism evidence="5 6">
    <name type="scientific">Emiliania huxleyi (strain CCMP1516)</name>
    <dbReference type="NCBI Taxonomy" id="280463"/>
    <lineage>
        <taxon>Eukaryota</taxon>
        <taxon>Haptista</taxon>
        <taxon>Haptophyta</taxon>
        <taxon>Prymnesiophyceae</taxon>
        <taxon>Isochrysidales</taxon>
        <taxon>Noelaerhabdaceae</taxon>
        <taxon>Emiliania</taxon>
    </lineage>
</organism>
<protein>
    <recommendedName>
        <fullName evidence="4">Coenzyme Q-binding protein COQ10 START domain-containing protein</fullName>
    </recommendedName>
</protein>
<comment type="similarity">
    <text evidence="1">Belongs to the COQ10 family.</text>
</comment>
<dbReference type="GeneID" id="17262029"/>
<comment type="subunit">
    <text evidence="2">Interacts with coenzyme Q.</text>
</comment>
<dbReference type="GO" id="GO:0005739">
    <property type="term" value="C:mitochondrion"/>
    <property type="evidence" value="ECO:0007669"/>
    <property type="project" value="TreeGrafter"/>
</dbReference>
<dbReference type="PANTHER" id="PTHR12901:SF10">
    <property type="entry name" value="COENZYME Q-BINDING PROTEIN COQ10, MITOCHONDRIAL"/>
    <property type="match status" value="1"/>
</dbReference>
<dbReference type="InterPro" id="IPR005031">
    <property type="entry name" value="COQ10_START"/>
</dbReference>
<accession>A0A0D3KLA1</accession>
<dbReference type="OMA" id="IDGPFKY"/>
<reference evidence="5" key="2">
    <citation type="submission" date="2024-10" db="UniProtKB">
        <authorList>
            <consortium name="EnsemblProtists"/>
        </authorList>
    </citation>
    <scope>IDENTIFICATION</scope>
</reference>
<evidence type="ECO:0000313" key="5">
    <source>
        <dbReference type="EnsemblProtists" id="EOD36536"/>
    </source>
</evidence>
<sequence length="171" mass="19292">MLPRLHLRRSIFGASDSWLPKPPARCFEREEVVGWAPEILFDIVADVELYSEFVPLCSASRIVRRHGPDRFDAVLGIGYLGLSEEYTSRVTLSRGTSPAIVVAEALDARLFTRMRSEWTFSPASAGGCRLALRVDMQLRAHSHDQLLRSVMGTFAEQQVFAFRRRCAELHG</sequence>
<dbReference type="Pfam" id="PF03364">
    <property type="entry name" value="Polyketide_cyc"/>
    <property type="match status" value="1"/>
</dbReference>
<dbReference type="PANTHER" id="PTHR12901">
    <property type="entry name" value="SPERM PROTEIN HOMOLOG"/>
    <property type="match status" value="1"/>
</dbReference>
<reference evidence="6" key="1">
    <citation type="journal article" date="2013" name="Nature">
        <title>Pan genome of the phytoplankton Emiliania underpins its global distribution.</title>
        <authorList>
            <person name="Read B.A."/>
            <person name="Kegel J."/>
            <person name="Klute M.J."/>
            <person name="Kuo A."/>
            <person name="Lefebvre S.C."/>
            <person name="Maumus F."/>
            <person name="Mayer C."/>
            <person name="Miller J."/>
            <person name="Monier A."/>
            <person name="Salamov A."/>
            <person name="Young J."/>
            <person name="Aguilar M."/>
            <person name="Claverie J.M."/>
            <person name="Frickenhaus S."/>
            <person name="Gonzalez K."/>
            <person name="Herman E.K."/>
            <person name="Lin Y.C."/>
            <person name="Napier J."/>
            <person name="Ogata H."/>
            <person name="Sarno A.F."/>
            <person name="Shmutz J."/>
            <person name="Schroeder D."/>
            <person name="de Vargas C."/>
            <person name="Verret F."/>
            <person name="von Dassow P."/>
            <person name="Valentin K."/>
            <person name="Van de Peer Y."/>
            <person name="Wheeler G."/>
            <person name="Dacks J.B."/>
            <person name="Delwiche C.F."/>
            <person name="Dyhrman S.T."/>
            <person name="Glockner G."/>
            <person name="John U."/>
            <person name="Richards T."/>
            <person name="Worden A.Z."/>
            <person name="Zhang X."/>
            <person name="Grigoriev I.V."/>
            <person name="Allen A.E."/>
            <person name="Bidle K."/>
            <person name="Borodovsky M."/>
            <person name="Bowler C."/>
            <person name="Brownlee C."/>
            <person name="Cock J.M."/>
            <person name="Elias M."/>
            <person name="Gladyshev V.N."/>
            <person name="Groth M."/>
            <person name="Guda C."/>
            <person name="Hadaegh A."/>
            <person name="Iglesias-Rodriguez M.D."/>
            <person name="Jenkins J."/>
            <person name="Jones B.M."/>
            <person name="Lawson T."/>
            <person name="Leese F."/>
            <person name="Lindquist E."/>
            <person name="Lobanov A."/>
            <person name="Lomsadze A."/>
            <person name="Malik S.B."/>
            <person name="Marsh M.E."/>
            <person name="Mackinder L."/>
            <person name="Mock T."/>
            <person name="Mueller-Roeber B."/>
            <person name="Pagarete A."/>
            <person name="Parker M."/>
            <person name="Probert I."/>
            <person name="Quesneville H."/>
            <person name="Raines C."/>
            <person name="Rensing S.A."/>
            <person name="Riano-Pachon D.M."/>
            <person name="Richier S."/>
            <person name="Rokitta S."/>
            <person name="Shiraiwa Y."/>
            <person name="Soanes D.M."/>
            <person name="van der Giezen M."/>
            <person name="Wahlund T.M."/>
            <person name="Williams B."/>
            <person name="Wilson W."/>
            <person name="Wolfe G."/>
            <person name="Wurch L.L."/>
        </authorList>
    </citation>
    <scope>NUCLEOTIDE SEQUENCE</scope>
</reference>
<evidence type="ECO:0000313" key="6">
    <source>
        <dbReference type="Proteomes" id="UP000013827"/>
    </source>
</evidence>
<dbReference type="GO" id="GO:0045333">
    <property type="term" value="P:cellular respiration"/>
    <property type="evidence" value="ECO:0007669"/>
    <property type="project" value="InterPro"/>
</dbReference>
<dbReference type="STRING" id="2903.R1FLR2"/>
<name>A0A0D3KLA1_EMIH1</name>
<evidence type="ECO:0000256" key="3">
    <source>
        <dbReference type="ARBA" id="ARBA00024947"/>
    </source>
</evidence>
<dbReference type="PaxDb" id="2903-EOD15881"/>
<dbReference type="EnsemblProtists" id="EOD36536">
    <property type="protein sequence ID" value="EOD36536"/>
    <property type="gene ID" value="EMIHUDRAFT_70692"/>
</dbReference>
<evidence type="ECO:0000256" key="2">
    <source>
        <dbReference type="ARBA" id="ARBA00011814"/>
    </source>
</evidence>
<dbReference type="RefSeq" id="XP_005768310.1">
    <property type="nucleotide sequence ID" value="XM_005768253.1"/>
</dbReference>
<dbReference type="Gene3D" id="3.30.530.20">
    <property type="match status" value="1"/>
</dbReference>
<dbReference type="GeneID" id="17281806"/>
<dbReference type="CDD" id="cd07813">
    <property type="entry name" value="COQ10p_like"/>
    <property type="match status" value="1"/>
</dbReference>
<dbReference type="EnsemblProtists" id="EOD15881">
    <property type="protein sequence ID" value="EOD15881"/>
    <property type="gene ID" value="EMIHUDRAFT_76128"/>
</dbReference>
<dbReference type="AlphaFoldDB" id="A0A0D3KLA1"/>
<dbReference type="HOGENOM" id="CLU_079653_2_0_1"/>
<dbReference type="InterPro" id="IPR044996">
    <property type="entry name" value="COQ10-like"/>
</dbReference>
<keyword evidence="6" id="KW-1185">Reference proteome</keyword>